<evidence type="ECO:0000313" key="4">
    <source>
        <dbReference type="Proteomes" id="UP000006310"/>
    </source>
</evidence>
<sequence length="231" mass="26196">MLITPTISYLLPRSSSDSSFLQGDDDPFNSSSWQWGRWVLFVIFLFAMIVLVFFTLTTNRRRRQMGRAPIRGTAWMTPPSYRQSERQYQGNSQGYVVDYVPEYSAETNENDLGYYDERGEFHPNGKTEYISPPPLEGSPDTSGAGTASPGVPLQRPDPAMLRQSMNNSDIELDFTRPTFTAQNFHEPAREETRYLETRDIDSPNVMEGSSRASSRSSQVQKDTVHVTEKVG</sequence>
<keyword evidence="2" id="KW-1133">Transmembrane helix</keyword>
<keyword evidence="4" id="KW-1185">Reference proteome</keyword>
<evidence type="ECO:0000313" key="3">
    <source>
        <dbReference type="EMBL" id="CCK72200.1"/>
    </source>
</evidence>
<dbReference type="GeneID" id="34527955"/>
<keyword evidence="2" id="KW-0812">Transmembrane</keyword>
<reference evidence="4" key="2">
    <citation type="submission" date="2012-08" db="EMBL/GenBank/DDBJ databases">
        <title>Genome sequence of Kazachstania naganishii.</title>
        <authorList>
            <person name="Gordon J.L."/>
            <person name="Armisen D."/>
            <person name="Proux-Wera E."/>
            <person name="OhEigeartaigh S.S."/>
            <person name="Byrne K.P."/>
            <person name="Wolfe K.H."/>
        </authorList>
    </citation>
    <scope>NUCLEOTIDE SEQUENCE [LARGE SCALE GENOMIC DNA]</scope>
    <source>
        <strain evidence="4">ATCC MYA-139 / BCRC 22969 / CBS 8797 / CCRC 22969 / KCTC 17520 / NBRC 10181 / NCYC 3082</strain>
    </source>
</reference>
<dbReference type="HOGENOM" id="CLU_078289_2_1_1"/>
<dbReference type="KEGG" id="kng:KNAG_0J01190"/>
<feature type="region of interest" description="Disordered" evidence="1">
    <location>
        <begin position="182"/>
        <end position="231"/>
    </location>
</feature>
<dbReference type="AlphaFoldDB" id="J7RBE5"/>
<feature type="transmembrane region" description="Helical" evidence="2">
    <location>
        <begin position="35"/>
        <end position="57"/>
    </location>
</feature>
<protein>
    <recommendedName>
        <fullName evidence="5">Protein RCR2</fullName>
    </recommendedName>
</protein>
<reference evidence="3 4" key="1">
    <citation type="journal article" date="2011" name="Proc. Natl. Acad. Sci. U.S.A.">
        <title>Evolutionary erosion of yeast sex chromosomes by mating-type switching accidents.</title>
        <authorList>
            <person name="Gordon J.L."/>
            <person name="Armisen D."/>
            <person name="Proux-Wera E."/>
            <person name="Oheigeartaigh S.S."/>
            <person name="Byrne K.P."/>
            <person name="Wolfe K.H."/>
        </authorList>
    </citation>
    <scope>NUCLEOTIDE SEQUENCE [LARGE SCALE GENOMIC DNA]</scope>
    <source>
        <strain evidence="4">ATCC MYA-139 / BCRC 22969 / CBS 8797 / CCRC 22969 / KCTC 17520 / NBRC 10181 / NCYC 3082</strain>
    </source>
</reference>
<dbReference type="RefSeq" id="XP_022466445.1">
    <property type="nucleotide sequence ID" value="XM_022610116.1"/>
</dbReference>
<name>J7RBE5_HUIN7</name>
<dbReference type="InterPro" id="IPR020999">
    <property type="entry name" value="Chitin_synth_reg_RCR"/>
</dbReference>
<feature type="compositionally biased region" description="Basic and acidic residues" evidence="1">
    <location>
        <begin position="186"/>
        <end position="201"/>
    </location>
</feature>
<dbReference type="GO" id="GO:0072659">
    <property type="term" value="P:protein localization to plasma membrane"/>
    <property type="evidence" value="ECO:0007669"/>
    <property type="project" value="EnsemblFungi"/>
</dbReference>
<evidence type="ECO:0000256" key="2">
    <source>
        <dbReference type="SAM" id="Phobius"/>
    </source>
</evidence>
<dbReference type="OMA" id="QMNTHIS"/>
<dbReference type="Pfam" id="PF12273">
    <property type="entry name" value="RCR"/>
    <property type="match status" value="1"/>
</dbReference>
<dbReference type="GO" id="GO:0005886">
    <property type="term" value="C:plasma membrane"/>
    <property type="evidence" value="ECO:0007669"/>
    <property type="project" value="EnsemblFungi"/>
</dbReference>
<dbReference type="OrthoDB" id="4088875at2759"/>
<dbReference type="GO" id="GO:0016192">
    <property type="term" value="P:vesicle-mediated transport"/>
    <property type="evidence" value="ECO:0007669"/>
    <property type="project" value="EnsemblFungi"/>
</dbReference>
<dbReference type="eggNOG" id="ENOG502S2K8">
    <property type="taxonomic scope" value="Eukaryota"/>
</dbReference>
<dbReference type="Proteomes" id="UP000006310">
    <property type="component" value="Chromosome 10"/>
</dbReference>
<gene>
    <name evidence="3" type="primary">KNAG0J01190</name>
    <name evidence="3" type="ordered locus">KNAG_0J01190</name>
</gene>
<keyword evidence="2" id="KW-0472">Membrane</keyword>
<dbReference type="GO" id="GO:0043495">
    <property type="term" value="F:protein-membrane adaptor activity"/>
    <property type="evidence" value="ECO:0007669"/>
    <property type="project" value="EnsemblFungi"/>
</dbReference>
<dbReference type="GO" id="GO:0005789">
    <property type="term" value="C:endoplasmic reticulum membrane"/>
    <property type="evidence" value="ECO:0007669"/>
    <property type="project" value="EnsemblFungi"/>
</dbReference>
<feature type="compositionally biased region" description="Basic and acidic residues" evidence="1">
    <location>
        <begin position="222"/>
        <end position="231"/>
    </location>
</feature>
<evidence type="ECO:0008006" key="5">
    <source>
        <dbReference type="Google" id="ProtNLM"/>
    </source>
</evidence>
<dbReference type="PANTHER" id="PTHR28187:SF1">
    <property type="entry name" value="PROTEIN RCR1-RELATED"/>
    <property type="match status" value="1"/>
</dbReference>
<dbReference type="PANTHER" id="PTHR28187">
    <property type="entry name" value="PROTEIN RCR1-RELATED"/>
    <property type="match status" value="1"/>
</dbReference>
<evidence type="ECO:0000256" key="1">
    <source>
        <dbReference type="SAM" id="MobiDB-lite"/>
    </source>
</evidence>
<dbReference type="GO" id="GO:0006033">
    <property type="term" value="P:chitin localization"/>
    <property type="evidence" value="ECO:0007669"/>
    <property type="project" value="EnsemblFungi"/>
</dbReference>
<accession>J7RBE5</accession>
<feature type="region of interest" description="Disordered" evidence="1">
    <location>
        <begin position="121"/>
        <end position="161"/>
    </location>
</feature>
<dbReference type="EMBL" id="HE978323">
    <property type="protein sequence ID" value="CCK72200.1"/>
    <property type="molecule type" value="Genomic_DNA"/>
</dbReference>
<organism evidence="3 4">
    <name type="scientific">Huiozyma naganishii (strain ATCC MYA-139 / BCRC 22969 / CBS 8797 / KCTC 17520 / NBRC 10181 / NCYC 3082 / Yp74L-3)</name>
    <name type="common">Yeast</name>
    <name type="synonym">Kazachstania naganishii</name>
    <dbReference type="NCBI Taxonomy" id="1071383"/>
    <lineage>
        <taxon>Eukaryota</taxon>
        <taxon>Fungi</taxon>
        <taxon>Dikarya</taxon>
        <taxon>Ascomycota</taxon>
        <taxon>Saccharomycotina</taxon>
        <taxon>Saccharomycetes</taxon>
        <taxon>Saccharomycetales</taxon>
        <taxon>Saccharomycetaceae</taxon>
        <taxon>Huiozyma</taxon>
    </lineage>
</organism>
<proteinExistence type="predicted"/>